<keyword evidence="3 5" id="KW-0863">Zinc-finger</keyword>
<dbReference type="SMART" id="SM00355">
    <property type="entry name" value="ZnF_C2H2"/>
    <property type="match status" value="4"/>
</dbReference>
<feature type="compositionally biased region" description="Pro residues" evidence="6">
    <location>
        <begin position="44"/>
        <end position="63"/>
    </location>
</feature>
<dbReference type="PROSITE" id="PS00028">
    <property type="entry name" value="ZINC_FINGER_C2H2_1"/>
    <property type="match status" value="4"/>
</dbReference>
<evidence type="ECO:0000256" key="5">
    <source>
        <dbReference type="PROSITE-ProRule" id="PRU00042"/>
    </source>
</evidence>
<keyword evidence="2" id="KW-0677">Repeat</keyword>
<dbReference type="InterPro" id="IPR003323">
    <property type="entry name" value="OTU_dom"/>
</dbReference>
<evidence type="ECO:0000256" key="2">
    <source>
        <dbReference type="ARBA" id="ARBA00022737"/>
    </source>
</evidence>
<feature type="domain" description="C2H2-type" evidence="7">
    <location>
        <begin position="996"/>
        <end position="1024"/>
    </location>
</feature>
<dbReference type="PROSITE" id="PS50802">
    <property type="entry name" value="OTU"/>
    <property type="match status" value="1"/>
</dbReference>
<dbReference type="RefSeq" id="XP_014180150.1">
    <property type="nucleotide sequence ID" value="XM_014324675.1"/>
</dbReference>
<feature type="region of interest" description="Disordered" evidence="6">
    <location>
        <begin position="1049"/>
        <end position="1071"/>
    </location>
</feature>
<protein>
    <recommendedName>
        <fullName evidence="11">C2H2-type domain-containing protein</fullName>
    </recommendedName>
</protein>
<dbReference type="Proteomes" id="UP000002748">
    <property type="component" value="Unassembled WGS sequence"/>
</dbReference>
<dbReference type="Gene3D" id="3.30.160.60">
    <property type="entry name" value="Classic Zinc Finger"/>
    <property type="match status" value="1"/>
</dbReference>
<dbReference type="GO" id="GO:0008270">
    <property type="term" value="F:zinc ion binding"/>
    <property type="evidence" value="ECO:0007669"/>
    <property type="project" value="UniProtKB-KW"/>
</dbReference>
<dbReference type="AlphaFoldDB" id="J5QV69"/>
<evidence type="ECO:0000259" key="7">
    <source>
        <dbReference type="PROSITE" id="PS50157"/>
    </source>
</evidence>
<dbReference type="CDD" id="cd22744">
    <property type="entry name" value="OTU"/>
    <property type="match status" value="2"/>
</dbReference>
<dbReference type="VEuPathDB" id="FungiDB:A1Q1_01636"/>
<dbReference type="GO" id="GO:0045944">
    <property type="term" value="P:positive regulation of transcription by RNA polymerase II"/>
    <property type="evidence" value="ECO:0007669"/>
    <property type="project" value="UniProtKB-ARBA"/>
</dbReference>
<evidence type="ECO:0000313" key="9">
    <source>
        <dbReference type="EMBL" id="EJT49278.1"/>
    </source>
</evidence>
<comment type="caution">
    <text evidence="9">The sequence shown here is derived from an EMBL/GenBank/DDBJ whole genome shotgun (WGS) entry which is preliminary data.</text>
</comment>
<dbReference type="GO" id="GO:0000981">
    <property type="term" value="F:DNA-binding transcription factor activity, RNA polymerase II-specific"/>
    <property type="evidence" value="ECO:0007669"/>
    <property type="project" value="TreeGrafter"/>
</dbReference>
<proteinExistence type="predicted"/>
<dbReference type="GeneID" id="25985150"/>
<dbReference type="KEGG" id="tasa:A1Q1_01636"/>
<dbReference type="Gene3D" id="3.90.70.80">
    <property type="match status" value="1"/>
</dbReference>
<dbReference type="InterPro" id="IPR013087">
    <property type="entry name" value="Znf_C2H2_type"/>
</dbReference>
<dbReference type="PROSITE" id="PS50157">
    <property type="entry name" value="ZINC_FINGER_C2H2_2"/>
    <property type="match status" value="3"/>
</dbReference>
<feature type="domain" description="OTU" evidence="8">
    <location>
        <begin position="620"/>
        <end position="782"/>
    </location>
</feature>
<dbReference type="Pfam" id="PF13894">
    <property type="entry name" value="zf-C2H2_4"/>
    <property type="match status" value="1"/>
</dbReference>
<evidence type="ECO:0000313" key="10">
    <source>
        <dbReference type="Proteomes" id="UP000002748"/>
    </source>
</evidence>
<feature type="domain" description="C2H2-type" evidence="7">
    <location>
        <begin position="441"/>
        <end position="468"/>
    </location>
</feature>
<evidence type="ECO:0000256" key="1">
    <source>
        <dbReference type="ARBA" id="ARBA00022723"/>
    </source>
</evidence>
<dbReference type="OrthoDB" id="8922241at2759"/>
<dbReference type="PANTHER" id="PTHR19818">
    <property type="entry name" value="ZINC FINGER PROTEIN ZIC AND GLI"/>
    <property type="match status" value="1"/>
</dbReference>
<dbReference type="GO" id="GO:0005634">
    <property type="term" value="C:nucleus"/>
    <property type="evidence" value="ECO:0007669"/>
    <property type="project" value="UniProtKB-ARBA"/>
</dbReference>
<dbReference type="SUPFAM" id="SSF54001">
    <property type="entry name" value="Cysteine proteinases"/>
    <property type="match status" value="1"/>
</dbReference>
<dbReference type="SUPFAM" id="SSF57667">
    <property type="entry name" value="beta-beta-alpha zinc fingers"/>
    <property type="match status" value="1"/>
</dbReference>
<feature type="compositionally biased region" description="Pro residues" evidence="6">
    <location>
        <begin position="24"/>
        <end position="33"/>
    </location>
</feature>
<evidence type="ECO:0000256" key="3">
    <source>
        <dbReference type="ARBA" id="ARBA00022771"/>
    </source>
</evidence>
<evidence type="ECO:0008006" key="11">
    <source>
        <dbReference type="Google" id="ProtNLM"/>
    </source>
</evidence>
<reference evidence="9 10" key="1">
    <citation type="journal article" date="2012" name="Eukaryot. Cell">
        <title>Draft genome sequence of CBS 2479, the standard type strain of Trichosporon asahii.</title>
        <authorList>
            <person name="Yang R.Y."/>
            <person name="Li H.T."/>
            <person name="Zhu H."/>
            <person name="Zhou G.P."/>
            <person name="Wang M."/>
            <person name="Wang L."/>
        </authorList>
    </citation>
    <scope>NUCLEOTIDE SEQUENCE [LARGE SCALE GENOMIC DNA]</scope>
    <source>
        <strain evidence="10">ATCC 90039 / CBS 2479 / JCM 2466 / KCTC 7840 / NCYC 2677 / UAMH 7654</strain>
    </source>
</reference>
<feature type="compositionally biased region" description="Acidic residues" evidence="6">
    <location>
        <begin position="589"/>
        <end position="600"/>
    </location>
</feature>
<dbReference type="InterPro" id="IPR038765">
    <property type="entry name" value="Papain-like_cys_pep_sf"/>
</dbReference>
<evidence type="ECO:0000259" key="8">
    <source>
        <dbReference type="PROSITE" id="PS50802"/>
    </source>
</evidence>
<evidence type="ECO:0000256" key="6">
    <source>
        <dbReference type="SAM" id="MobiDB-lite"/>
    </source>
</evidence>
<feature type="region of interest" description="Disordered" evidence="6">
    <location>
        <begin position="1099"/>
        <end position="1178"/>
    </location>
</feature>
<dbReference type="Pfam" id="PF00096">
    <property type="entry name" value="zf-C2H2"/>
    <property type="match status" value="1"/>
</dbReference>
<feature type="region of interest" description="Disordered" evidence="6">
    <location>
        <begin position="415"/>
        <end position="438"/>
    </location>
</feature>
<evidence type="ECO:0000256" key="4">
    <source>
        <dbReference type="ARBA" id="ARBA00022833"/>
    </source>
</evidence>
<dbReference type="InterPro" id="IPR050329">
    <property type="entry name" value="GLI_C2H2-zinc-finger"/>
</dbReference>
<dbReference type="HOGENOM" id="CLU_268645_0_0_1"/>
<dbReference type="GO" id="GO:0000978">
    <property type="term" value="F:RNA polymerase II cis-regulatory region sequence-specific DNA binding"/>
    <property type="evidence" value="ECO:0007669"/>
    <property type="project" value="TreeGrafter"/>
</dbReference>
<feature type="region of interest" description="Disordered" evidence="6">
    <location>
        <begin position="1"/>
        <end position="67"/>
    </location>
</feature>
<accession>J5QV69</accession>
<dbReference type="EMBL" id="ALBS01000175">
    <property type="protein sequence ID" value="EJT49278.1"/>
    <property type="molecule type" value="Genomic_DNA"/>
</dbReference>
<dbReference type="Pfam" id="PF02338">
    <property type="entry name" value="OTU"/>
    <property type="match status" value="1"/>
</dbReference>
<keyword evidence="1" id="KW-0479">Metal-binding</keyword>
<feature type="compositionally biased region" description="Acidic residues" evidence="6">
    <location>
        <begin position="1116"/>
        <end position="1138"/>
    </location>
</feature>
<dbReference type="PANTHER" id="PTHR19818:SF158">
    <property type="entry name" value="C2H2-TYPE DOMAIN-CONTAINING PROTEIN-RELATED"/>
    <property type="match status" value="1"/>
</dbReference>
<gene>
    <name evidence="9" type="ORF">A1Q1_01636</name>
</gene>
<feature type="domain" description="C2H2-type" evidence="7">
    <location>
        <begin position="969"/>
        <end position="993"/>
    </location>
</feature>
<sequence>MAVKGKSEASAPVKRKLRRIASPTPSPSPPPSTRPQDSLLSLPSPAPAFPSPERPPSPPPSPTRPLEAATSALDGFSEDAAAAILATLPRSSSAVRTNDQAFNPEENLVRLYIAAARLGYSLINVPGDGDCALHAVVHGLRPFGADVDVTSLRAALIETASTDDHLVAAAISAGAFVDNTDLSALATAIERPVHVFTPSSHRVAIYAPSNSVPNIGAPVHVALNPELFRRDDQGNDIPTSPGHYFAAVAGGALDVPSRVTEVAERMLPRLLSEHDQRVAEMPALIDSAESATVCVELEENGKRLARSVVIVAGLERGVSPELAGAGKVGFANVGAPGGGHTGHGVAERRVAAAADSAGAAGERGGGLAGASGPPGAPSIGGSAIGRHPVVVDTTDVERCAAVQAALLLGGGAAAERSNVPTGGRSTERAAKTAPKASPDAFSCPHCDQVFGSVQGMRDHVKFHEGYKRTAFTRHNQIEHPKEMTLDLLNSLPGQPADPCSLWFHVPSFKLSAAPTSPPMSGCASTCGDARSKYASEAAGELRWSTFTDVRLPRWWREDEGDDEMDARWDRWQASDGDSEAEGDGARASDDDDDDDDDDDQAFNPEENLVRLYVAAARLGYNLVDVPGDGNCALHAAVHGLRPFGVDADVPSLRAALVEAARCDEEFRDNALSLQEEAELDEWIVKMSHMEEYVDHMGLAALATALARPIVVFSPSSARVATHTPSHVPNMGDPVFLALKPQSFRRDLEGNERRAPGPPHIQARARVMLPNLLAEHDRRVANLPALIANAESISVRDELEANGKRLARSLVVVVAGLERGVPPELAGKGNLGIATVSVQGGHGTQSGVAGFGERTSAQDLSSVAGRDGVAGLGDGRAAGVDQAGARAAVGDQAVAYVDGRDGTSGARIIIGGLAIRPEVMDVSLEGGPLLPVTDDWQVESFETALEALTISDSDKSKEKRKKPSDHNGKHLCPHCDQDFASTQGLRDHVKSHLGYVYACNHCPRSYTDRTTFTRHMQLEHPKETSLGLHYLRLLQVVKRAIRILAQRHGWRSTSGNAPPRSASEEDGKSRWPAFTNVSFPSWWREDEDSDAADARWERWQVSDGETEAEGDVAMASDDGDTDSSADDEVTGSDDSDSDSGTEAQVQREKVLLELSPARKSRHPHAEAPPGRPAPSYGVPKEGCEIPGCALAYTLSENLQKHIAKKHPGVISYNCEDASGFDD</sequence>
<feature type="region of interest" description="Disordered" evidence="6">
    <location>
        <begin position="572"/>
        <end position="603"/>
    </location>
</feature>
<name>J5QV69_TRIAS</name>
<keyword evidence="4" id="KW-0862">Zinc</keyword>
<organism evidence="9 10">
    <name type="scientific">Trichosporon asahii var. asahii (strain ATCC 90039 / CBS 2479 / JCM 2466 / KCTC 7840 / NBRC 103889/ NCYC 2677 / UAMH 7654)</name>
    <name type="common">Yeast</name>
    <dbReference type="NCBI Taxonomy" id="1186058"/>
    <lineage>
        <taxon>Eukaryota</taxon>
        <taxon>Fungi</taxon>
        <taxon>Dikarya</taxon>
        <taxon>Basidiomycota</taxon>
        <taxon>Agaricomycotina</taxon>
        <taxon>Tremellomycetes</taxon>
        <taxon>Trichosporonales</taxon>
        <taxon>Trichosporonaceae</taxon>
        <taxon>Trichosporon</taxon>
    </lineage>
</organism>
<dbReference type="InterPro" id="IPR036236">
    <property type="entry name" value="Znf_C2H2_sf"/>
</dbReference>